<evidence type="ECO:0000256" key="5">
    <source>
        <dbReference type="SAM" id="SignalP"/>
    </source>
</evidence>
<dbReference type="PIRSF" id="PIRSF002756">
    <property type="entry name" value="PstS"/>
    <property type="match status" value="1"/>
</dbReference>
<evidence type="ECO:0000256" key="4">
    <source>
        <dbReference type="PIRNR" id="PIRNR002756"/>
    </source>
</evidence>
<evidence type="ECO:0000256" key="2">
    <source>
        <dbReference type="ARBA" id="ARBA00022448"/>
    </source>
</evidence>
<comment type="caution">
    <text evidence="7">The sequence shown here is derived from an EMBL/GenBank/DDBJ whole genome shotgun (WGS) entry which is preliminary data.</text>
</comment>
<evidence type="ECO:0000313" key="8">
    <source>
        <dbReference type="Proteomes" id="UP000192693"/>
    </source>
</evidence>
<keyword evidence="3 4" id="KW-0592">Phosphate transport</keyword>
<dbReference type="PROSITE" id="PS51257">
    <property type="entry name" value="PROKAR_LIPOPROTEIN"/>
    <property type="match status" value="1"/>
</dbReference>
<dbReference type="InterPro" id="IPR005673">
    <property type="entry name" value="ABC_phos-bd_PstS"/>
</dbReference>
<reference evidence="7 8" key="1">
    <citation type="submission" date="2016-12" db="EMBL/GenBank/DDBJ databases">
        <title>The new phylogeny of genus Mycobacterium.</title>
        <authorList>
            <person name="Tortoli E."/>
            <person name="Trovato A."/>
            <person name="Cirillo D.M."/>
        </authorList>
    </citation>
    <scope>NUCLEOTIDE SEQUENCE [LARGE SCALE GENOMIC DNA]</scope>
    <source>
        <strain evidence="7 8">DSM 45454</strain>
    </source>
</reference>
<evidence type="ECO:0000259" key="6">
    <source>
        <dbReference type="Pfam" id="PF12849"/>
    </source>
</evidence>
<evidence type="ECO:0000256" key="3">
    <source>
        <dbReference type="ARBA" id="ARBA00022592"/>
    </source>
</evidence>
<evidence type="ECO:0000313" key="7">
    <source>
        <dbReference type="EMBL" id="OQZ99624.1"/>
    </source>
</evidence>
<dbReference type="SUPFAM" id="SSF53850">
    <property type="entry name" value="Periplasmic binding protein-like II"/>
    <property type="match status" value="1"/>
</dbReference>
<dbReference type="CDD" id="cd13565">
    <property type="entry name" value="PBP2_PstS"/>
    <property type="match status" value="1"/>
</dbReference>
<dbReference type="InterPro" id="IPR024370">
    <property type="entry name" value="PBP_domain"/>
</dbReference>
<evidence type="ECO:0000256" key="1">
    <source>
        <dbReference type="ARBA" id="ARBA00008725"/>
    </source>
</evidence>
<dbReference type="Proteomes" id="UP000192693">
    <property type="component" value="Unassembled WGS sequence"/>
</dbReference>
<dbReference type="EMBL" id="MVHC01000001">
    <property type="protein sequence ID" value="OQZ99624.1"/>
    <property type="molecule type" value="Genomic_DNA"/>
</dbReference>
<dbReference type="InterPro" id="IPR050962">
    <property type="entry name" value="Phosphate-bind_PstS"/>
</dbReference>
<dbReference type="PANTHER" id="PTHR42996">
    <property type="entry name" value="PHOSPHATE-BINDING PROTEIN PSTS"/>
    <property type="match status" value="1"/>
</dbReference>
<protein>
    <recommendedName>
        <fullName evidence="4">Phosphate-binding protein</fullName>
    </recommendedName>
</protein>
<dbReference type="Gene3D" id="3.40.190.10">
    <property type="entry name" value="Periplasmic binding protein-like II"/>
    <property type="match status" value="2"/>
</dbReference>
<feature type="signal peptide" evidence="5">
    <location>
        <begin position="1"/>
        <end position="31"/>
    </location>
</feature>
<feature type="domain" description="PBP" evidence="6">
    <location>
        <begin position="55"/>
        <end position="347"/>
    </location>
</feature>
<proteinExistence type="inferred from homology"/>
<gene>
    <name evidence="7" type="ORF">BST10_01330</name>
</gene>
<comment type="similarity">
    <text evidence="1 4">Belongs to the PstS family.</text>
</comment>
<accession>A0ABX3S150</accession>
<keyword evidence="2 4" id="KW-0813">Transport</keyword>
<organism evidence="7 8">
    <name type="scientific">Mycolicibacter algericus DSM 45454</name>
    <dbReference type="NCBI Taxonomy" id="723879"/>
    <lineage>
        <taxon>Bacteria</taxon>
        <taxon>Bacillati</taxon>
        <taxon>Actinomycetota</taxon>
        <taxon>Actinomycetes</taxon>
        <taxon>Mycobacteriales</taxon>
        <taxon>Mycobacteriaceae</taxon>
        <taxon>Mycolicibacter</taxon>
    </lineage>
</organism>
<feature type="chain" id="PRO_5046011652" description="Phosphate-binding protein" evidence="5">
    <location>
        <begin position="32"/>
        <end position="381"/>
    </location>
</feature>
<name>A0ABX3S150_MYCAL</name>
<dbReference type="NCBIfam" id="TIGR00975">
    <property type="entry name" value="3a0107s03"/>
    <property type="match status" value="1"/>
</dbReference>
<sequence length="381" mass="38481">MGVGVRFGAVKSGRWSVLPTLLVVGALAVSACGGSPEEAASPAGPESTVDCGGKQDLHAAGSAAQQNAIAQFGYAYGRACPGQTLNYTANGSSAGVDDFLAAETDFAGTDVALDPAKGQPERAAERCGSPAWHLPTVFGPIAVTFHISGVGALNLDGPTVAKIFNGTIGTWDNPAIKALNAGVALPSTPIHVVYRSDKSGLTANFQRYLENASEGAWYAADGEMFNGGVGEGAAGNNGTSAALQNTDGSISYSEWSFAAGKQLPMAQIIATAGDRPVSISAESVGKTIAGARFAAGSGHGNDLVLDMSSLYKPSTPGAYPIVSATYQIVCSKYADDATATAVRAFLQAAIGPGQDGLDQYGSIPLPEAFAAKVLAAVNAVS</sequence>
<dbReference type="Pfam" id="PF12849">
    <property type="entry name" value="PBP_like_2"/>
    <property type="match status" value="1"/>
</dbReference>
<keyword evidence="5" id="KW-0732">Signal</keyword>
<keyword evidence="8" id="KW-1185">Reference proteome</keyword>
<dbReference type="PANTHER" id="PTHR42996:SF1">
    <property type="entry name" value="PHOSPHATE-BINDING PROTEIN PSTS"/>
    <property type="match status" value="1"/>
</dbReference>